<dbReference type="Pfam" id="PF13532">
    <property type="entry name" value="2OG-FeII_Oxy_2"/>
    <property type="match status" value="1"/>
</dbReference>
<dbReference type="EMBL" id="JAYKXN010000002">
    <property type="protein sequence ID" value="KAK7309464.1"/>
    <property type="molecule type" value="Genomic_DNA"/>
</dbReference>
<dbReference type="AlphaFoldDB" id="A0AAN9K3J4"/>
<dbReference type="FunFam" id="2.60.120.590:FF:000018">
    <property type="entry name" value="ALKylated DNA repair protein AlkB homolog"/>
    <property type="match status" value="1"/>
</dbReference>
<comment type="similarity">
    <text evidence="1">Belongs to the alkB family.</text>
</comment>
<feature type="domain" description="Fe2OG dioxygenase" evidence="4">
    <location>
        <begin position="200"/>
        <end position="326"/>
    </location>
</feature>
<accession>A0AAN9K3J4</accession>
<dbReference type="InterPro" id="IPR032857">
    <property type="entry name" value="ALKBH4"/>
</dbReference>
<reference evidence="5 6" key="1">
    <citation type="submission" date="2024-01" db="EMBL/GenBank/DDBJ databases">
        <title>The genomes of 5 underutilized Papilionoideae crops provide insights into root nodulation and disease resistance.</title>
        <authorList>
            <person name="Yuan L."/>
        </authorList>
    </citation>
    <scope>NUCLEOTIDE SEQUENCE [LARGE SCALE GENOMIC DNA]</scope>
    <source>
        <strain evidence="5">LY-2023</strain>
        <tissue evidence="5">Leaf</tissue>
    </source>
</reference>
<sequence length="344" mass="38559">MGLPRFGRPKNNGDLSSNLYVANCGPAVGISDDDVASVFCKFGALRGVYAADESGTRVIVSFSEECSAQEALKALHGRPCPQLGGRTLHIRFSVLQPTQQDRVSDLIPVSITASDLNIPGIYLVHDFISAKEEEELLQAVDCRPWNSLSKRRVQHYGYEFCYDNRNVNTKHCLGELPSFVSPILERISSCPTFKSIKNIVLDQLTVNEYPPGVGLSPHIDTHSAFEDLIFSLSLSGPCIMEFRRYENGDWLPRAASDADAKVESLKDDSNFIRRVVYLPPRSLLLLSGEARYAWHHYIPHHKIDKVNGKVIRRASRRVSFTLRKVRAGLCKCEFPQYCDSQSQI</sequence>
<dbReference type="GO" id="GO:0003723">
    <property type="term" value="F:RNA binding"/>
    <property type="evidence" value="ECO:0007669"/>
    <property type="project" value="UniProtKB-UniRule"/>
</dbReference>
<dbReference type="SUPFAM" id="SSF51197">
    <property type="entry name" value="Clavaminate synthase-like"/>
    <property type="match status" value="1"/>
</dbReference>
<dbReference type="InterPro" id="IPR037151">
    <property type="entry name" value="AlkB-like_sf"/>
</dbReference>
<dbReference type="Gene3D" id="2.60.120.590">
    <property type="entry name" value="Alpha-ketoglutarate-dependent dioxygenase AlkB-like"/>
    <property type="match status" value="1"/>
</dbReference>
<organism evidence="5 6">
    <name type="scientific">Clitoria ternatea</name>
    <name type="common">Butterfly pea</name>
    <dbReference type="NCBI Taxonomy" id="43366"/>
    <lineage>
        <taxon>Eukaryota</taxon>
        <taxon>Viridiplantae</taxon>
        <taxon>Streptophyta</taxon>
        <taxon>Embryophyta</taxon>
        <taxon>Tracheophyta</taxon>
        <taxon>Spermatophyta</taxon>
        <taxon>Magnoliopsida</taxon>
        <taxon>eudicotyledons</taxon>
        <taxon>Gunneridae</taxon>
        <taxon>Pentapetalae</taxon>
        <taxon>rosids</taxon>
        <taxon>fabids</taxon>
        <taxon>Fabales</taxon>
        <taxon>Fabaceae</taxon>
        <taxon>Papilionoideae</taxon>
        <taxon>50 kb inversion clade</taxon>
        <taxon>NPAAA clade</taxon>
        <taxon>indigoferoid/millettioid clade</taxon>
        <taxon>Phaseoleae</taxon>
        <taxon>Clitoria</taxon>
    </lineage>
</organism>
<dbReference type="PANTHER" id="PTHR12463">
    <property type="entry name" value="OXYGENASE-RELATED"/>
    <property type="match status" value="1"/>
</dbReference>
<dbReference type="PROSITE" id="PS51471">
    <property type="entry name" value="FE2OG_OXY"/>
    <property type="match status" value="1"/>
</dbReference>
<dbReference type="GO" id="GO:0070988">
    <property type="term" value="P:demethylation"/>
    <property type="evidence" value="ECO:0007669"/>
    <property type="project" value="InterPro"/>
</dbReference>
<keyword evidence="6" id="KW-1185">Reference proteome</keyword>
<dbReference type="InterPro" id="IPR012677">
    <property type="entry name" value="Nucleotide-bd_a/b_plait_sf"/>
</dbReference>
<dbReference type="InterPro" id="IPR035979">
    <property type="entry name" value="RBD_domain_sf"/>
</dbReference>
<protein>
    <submittedName>
        <fullName evidence="5">Uncharacterized protein</fullName>
    </submittedName>
</protein>
<evidence type="ECO:0000313" key="6">
    <source>
        <dbReference type="Proteomes" id="UP001359559"/>
    </source>
</evidence>
<dbReference type="InterPro" id="IPR005123">
    <property type="entry name" value="Oxoglu/Fe-dep_dioxygenase_dom"/>
</dbReference>
<dbReference type="Proteomes" id="UP001359559">
    <property type="component" value="Unassembled WGS sequence"/>
</dbReference>
<dbReference type="GO" id="GO:0016491">
    <property type="term" value="F:oxidoreductase activity"/>
    <property type="evidence" value="ECO:0007669"/>
    <property type="project" value="TreeGrafter"/>
</dbReference>
<evidence type="ECO:0000259" key="4">
    <source>
        <dbReference type="PROSITE" id="PS51471"/>
    </source>
</evidence>
<dbReference type="PANTHER" id="PTHR12463:SF1">
    <property type="entry name" value="2-OXOGLUTARATE AND FE-DEPENDENT OXYGENASE FAMILY PROTEIN"/>
    <property type="match status" value="1"/>
</dbReference>
<evidence type="ECO:0000313" key="5">
    <source>
        <dbReference type="EMBL" id="KAK7309464.1"/>
    </source>
</evidence>
<evidence type="ECO:0000256" key="1">
    <source>
        <dbReference type="ARBA" id="ARBA00007879"/>
    </source>
</evidence>
<dbReference type="SUPFAM" id="SSF54928">
    <property type="entry name" value="RNA-binding domain, RBD"/>
    <property type="match status" value="1"/>
</dbReference>
<gene>
    <name evidence="5" type="ORF">RJT34_06214</name>
</gene>
<feature type="domain" description="RRM" evidence="3">
    <location>
        <begin position="17"/>
        <end position="95"/>
    </location>
</feature>
<dbReference type="Gene3D" id="3.30.70.330">
    <property type="match status" value="1"/>
</dbReference>
<dbReference type="PROSITE" id="PS50102">
    <property type="entry name" value="RRM"/>
    <property type="match status" value="1"/>
</dbReference>
<comment type="caution">
    <text evidence="5">The sequence shown here is derived from an EMBL/GenBank/DDBJ whole genome shotgun (WGS) entry which is preliminary data.</text>
</comment>
<name>A0AAN9K3J4_CLITE</name>
<proteinExistence type="inferred from homology"/>
<dbReference type="InterPro" id="IPR027450">
    <property type="entry name" value="AlkB-like"/>
</dbReference>
<evidence type="ECO:0000256" key="2">
    <source>
        <dbReference type="PROSITE-ProRule" id="PRU00176"/>
    </source>
</evidence>
<dbReference type="InterPro" id="IPR000504">
    <property type="entry name" value="RRM_dom"/>
</dbReference>
<dbReference type="GO" id="GO:0032451">
    <property type="term" value="F:demethylase activity"/>
    <property type="evidence" value="ECO:0007669"/>
    <property type="project" value="TreeGrafter"/>
</dbReference>
<keyword evidence="2" id="KW-0694">RNA-binding</keyword>
<evidence type="ECO:0000259" key="3">
    <source>
        <dbReference type="PROSITE" id="PS50102"/>
    </source>
</evidence>